<evidence type="ECO:0000256" key="1">
    <source>
        <dbReference type="ARBA" id="ARBA00001946"/>
    </source>
</evidence>
<evidence type="ECO:0000256" key="4">
    <source>
        <dbReference type="ARBA" id="ARBA00022842"/>
    </source>
</evidence>
<evidence type="ECO:0000256" key="2">
    <source>
        <dbReference type="ARBA" id="ARBA00022722"/>
    </source>
</evidence>
<keyword evidence="2" id="KW-0540">Nuclease</keyword>
<dbReference type="PANTHER" id="PTHR11603:SF147">
    <property type="entry name" value="MEMBRANE PROTEIN"/>
    <property type="match status" value="1"/>
</dbReference>
<feature type="non-terminal residue" evidence="6">
    <location>
        <position position="1"/>
    </location>
</feature>
<reference evidence="6" key="1">
    <citation type="journal article" date="2014" name="Front. Microbiol.">
        <title>High frequency of phylogenetically diverse reductive dehalogenase-homologous genes in deep subseafloor sedimentary metagenomes.</title>
        <authorList>
            <person name="Kawai M."/>
            <person name="Futagami T."/>
            <person name="Toyoda A."/>
            <person name="Takaki Y."/>
            <person name="Nishi S."/>
            <person name="Hori S."/>
            <person name="Arai W."/>
            <person name="Tsubouchi T."/>
            <person name="Morono Y."/>
            <person name="Uchiyama I."/>
            <person name="Ito T."/>
            <person name="Fujiyama A."/>
            <person name="Inagaki F."/>
            <person name="Takami H."/>
        </authorList>
    </citation>
    <scope>NUCLEOTIDE SEQUENCE</scope>
    <source>
        <strain evidence="6">Expedition CK06-06</strain>
    </source>
</reference>
<dbReference type="Pfam" id="PF01938">
    <property type="entry name" value="TRAM"/>
    <property type="match status" value="1"/>
</dbReference>
<dbReference type="InterPro" id="IPR002792">
    <property type="entry name" value="TRAM_dom"/>
</dbReference>
<dbReference type="SUPFAM" id="SSF88723">
    <property type="entry name" value="PIN domain-like"/>
    <property type="match status" value="1"/>
</dbReference>
<dbReference type="PROSITE" id="PS50926">
    <property type="entry name" value="TRAM"/>
    <property type="match status" value="1"/>
</dbReference>
<dbReference type="InterPro" id="IPR029060">
    <property type="entry name" value="PIN-like_dom_sf"/>
</dbReference>
<keyword evidence="4" id="KW-0460">Magnesium</keyword>
<dbReference type="EMBL" id="BARU01021060">
    <property type="protein sequence ID" value="GAH56243.1"/>
    <property type="molecule type" value="Genomic_DNA"/>
</dbReference>
<sequence>FNFIIPYVEFRRERRGGSALLVDTSAIIDGRLADLCETQIIEGPLVVPKFVLRELHALADSSDRLKRARGRRGIDMLNRLRKSPNVVIQIDEGRVPGAPDVDGKLIKLAETLGTRIITTDMNLNKVANVQGVQVINVNQVASAVKPAVLPGEPLNVELIRVGEAQGQAVGYMDDGTMIVVENARERIGTEVEVLVTRLLQTSAGRIIFAKLKSGDSAASQTTDQKKQ</sequence>
<protein>
    <recommendedName>
        <fullName evidence="5">TRAM domain-containing protein</fullName>
    </recommendedName>
</protein>
<dbReference type="GO" id="GO:0004518">
    <property type="term" value="F:nuclease activity"/>
    <property type="evidence" value="ECO:0007669"/>
    <property type="project" value="UniProtKB-KW"/>
</dbReference>
<accession>X1IFA2</accession>
<evidence type="ECO:0000259" key="5">
    <source>
        <dbReference type="PROSITE" id="PS50926"/>
    </source>
</evidence>
<proteinExistence type="predicted"/>
<evidence type="ECO:0000313" key="6">
    <source>
        <dbReference type="EMBL" id="GAH56243.1"/>
    </source>
</evidence>
<feature type="domain" description="TRAM" evidence="5">
    <location>
        <begin position="147"/>
        <end position="208"/>
    </location>
</feature>
<dbReference type="Gene3D" id="3.40.50.1010">
    <property type="entry name" value="5'-nuclease"/>
    <property type="match status" value="1"/>
</dbReference>
<dbReference type="PANTHER" id="PTHR11603">
    <property type="entry name" value="AAA FAMILY ATPASE"/>
    <property type="match status" value="1"/>
</dbReference>
<dbReference type="InterPro" id="IPR052041">
    <property type="entry name" value="Nucleic_acid_metab_PIN/TRAM"/>
</dbReference>
<gene>
    <name evidence="6" type="ORF">S03H2_34501</name>
</gene>
<evidence type="ECO:0000256" key="3">
    <source>
        <dbReference type="ARBA" id="ARBA00022801"/>
    </source>
</evidence>
<comment type="caution">
    <text evidence="6">The sequence shown here is derived from an EMBL/GenBank/DDBJ whole genome shotgun (WGS) entry which is preliminary data.</text>
</comment>
<dbReference type="CDD" id="cd09877">
    <property type="entry name" value="PIN_YacL-like"/>
    <property type="match status" value="1"/>
</dbReference>
<keyword evidence="3" id="KW-0378">Hydrolase</keyword>
<dbReference type="AlphaFoldDB" id="X1IFA2"/>
<dbReference type="GO" id="GO:0016787">
    <property type="term" value="F:hydrolase activity"/>
    <property type="evidence" value="ECO:0007669"/>
    <property type="project" value="UniProtKB-KW"/>
</dbReference>
<dbReference type="InterPro" id="IPR002716">
    <property type="entry name" value="PIN_dom"/>
</dbReference>
<name>X1IFA2_9ZZZZ</name>
<dbReference type="Pfam" id="PF01850">
    <property type="entry name" value="PIN"/>
    <property type="match status" value="1"/>
</dbReference>
<organism evidence="6">
    <name type="scientific">marine sediment metagenome</name>
    <dbReference type="NCBI Taxonomy" id="412755"/>
    <lineage>
        <taxon>unclassified sequences</taxon>
        <taxon>metagenomes</taxon>
        <taxon>ecological metagenomes</taxon>
    </lineage>
</organism>
<comment type="cofactor">
    <cofactor evidence="1">
        <name>Mg(2+)</name>
        <dbReference type="ChEBI" id="CHEBI:18420"/>
    </cofactor>
</comment>